<comment type="caution">
    <text evidence="3">The sequence shown here is derived from an EMBL/GenBank/DDBJ whole genome shotgun (WGS) entry which is preliminary data.</text>
</comment>
<dbReference type="GO" id="GO:0003700">
    <property type="term" value="F:DNA-binding transcription factor activity"/>
    <property type="evidence" value="ECO:0007669"/>
    <property type="project" value="TreeGrafter"/>
</dbReference>
<dbReference type="SMART" id="SM00530">
    <property type="entry name" value="HTH_XRE"/>
    <property type="match status" value="1"/>
</dbReference>
<keyword evidence="4" id="KW-1185">Reference proteome</keyword>
<accession>A0A838AFY4</accession>
<sequence>MRRPQHDSAASSLSDQQLGSRIRALRLERGLSLRALAATLGITPSALSQIELGKMRPSVTRLIEIISQLDVSLAAAFEQEPDNQARSDASAPGDGITVTRAGEAAVLTLGDGVRYRRLSPTAMPGFEVYESSYPPGSSSSQDGEFLRHSGHEMGSVLSGALTVEIGFERYELEAGDAITFPSTTPHRIRNPGEATAVAVWINMP</sequence>
<dbReference type="Gene3D" id="2.60.120.10">
    <property type="entry name" value="Jelly Rolls"/>
    <property type="match status" value="1"/>
</dbReference>
<dbReference type="InterPro" id="IPR050807">
    <property type="entry name" value="TransReg_Diox_bact_type"/>
</dbReference>
<dbReference type="SUPFAM" id="SSF47413">
    <property type="entry name" value="lambda repressor-like DNA-binding domains"/>
    <property type="match status" value="1"/>
</dbReference>
<evidence type="ECO:0000259" key="2">
    <source>
        <dbReference type="PROSITE" id="PS50943"/>
    </source>
</evidence>
<dbReference type="PANTHER" id="PTHR46797:SF1">
    <property type="entry name" value="METHYLPHOSPHONATE SYNTHASE"/>
    <property type="match status" value="1"/>
</dbReference>
<dbReference type="AlphaFoldDB" id="A0A838AFY4"/>
<feature type="domain" description="HTH cro/C1-type" evidence="2">
    <location>
        <begin position="22"/>
        <end position="76"/>
    </location>
</feature>
<dbReference type="CDD" id="cd02209">
    <property type="entry name" value="cupin_XRE_C"/>
    <property type="match status" value="1"/>
</dbReference>
<organism evidence="3 4">
    <name type="scientific">Haloechinothrix aidingensis</name>
    <dbReference type="NCBI Taxonomy" id="2752311"/>
    <lineage>
        <taxon>Bacteria</taxon>
        <taxon>Bacillati</taxon>
        <taxon>Actinomycetota</taxon>
        <taxon>Actinomycetes</taxon>
        <taxon>Pseudonocardiales</taxon>
        <taxon>Pseudonocardiaceae</taxon>
        <taxon>Haloechinothrix</taxon>
    </lineage>
</organism>
<dbReference type="InterPro" id="IPR010982">
    <property type="entry name" value="Lambda_DNA-bd_dom_sf"/>
</dbReference>
<dbReference type="InterPro" id="IPR011051">
    <property type="entry name" value="RmlC_Cupin_sf"/>
</dbReference>
<name>A0A838AFY4_9PSEU</name>
<reference evidence="3 4" key="1">
    <citation type="submission" date="2020-07" db="EMBL/GenBank/DDBJ databases">
        <title>Genome of Haloechinothrix sp.</title>
        <authorList>
            <person name="Tang S.-K."/>
            <person name="Yang L."/>
            <person name="Zhu W.-Y."/>
        </authorList>
    </citation>
    <scope>NUCLEOTIDE SEQUENCE [LARGE SCALE GENOMIC DNA]</scope>
    <source>
        <strain evidence="3 4">YIM 98757</strain>
    </source>
</reference>
<proteinExistence type="predicted"/>
<gene>
    <name evidence="3" type="ORF">H0B56_22145</name>
</gene>
<dbReference type="InterPro" id="IPR013096">
    <property type="entry name" value="Cupin_2"/>
</dbReference>
<dbReference type="PROSITE" id="PS50943">
    <property type="entry name" value="HTH_CROC1"/>
    <property type="match status" value="1"/>
</dbReference>
<dbReference type="SUPFAM" id="SSF51182">
    <property type="entry name" value="RmlC-like cupins"/>
    <property type="match status" value="1"/>
</dbReference>
<dbReference type="Pfam" id="PF07883">
    <property type="entry name" value="Cupin_2"/>
    <property type="match status" value="1"/>
</dbReference>
<dbReference type="PANTHER" id="PTHR46797">
    <property type="entry name" value="HTH-TYPE TRANSCRIPTIONAL REGULATOR"/>
    <property type="match status" value="1"/>
</dbReference>
<evidence type="ECO:0000313" key="4">
    <source>
        <dbReference type="Proteomes" id="UP000582974"/>
    </source>
</evidence>
<protein>
    <submittedName>
        <fullName evidence="3">Cupin domain-containing protein</fullName>
    </submittedName>
</protein>
<dbReference type="CDD" id="cd00093">
    <property type="entry name" value="HTH_XRE"/>
    <property type="match status" value="1"/>
</dbReference>
<dbReference type="InterPro" id="IPR001387">
    <property type="entry name" value="Cro/C1-type_HTH"/>
</dbReference>
<dbReference type="GO" id="GO:0003677">
    <property type="term" value="F:DNA binding"/>
    <property type="evidence" value="ECO:0007669"/>
    <property type="project" value="UniProtKB-KW"/>
</dbReference>
<evidence type="ECO:0000256" key="1">
    <source>
        <dbReference type="ARBA" id="ARBA00023125"/>
    </source>
</evidence>
<dbReference type="Gene3D" id="1.10.260.40">
    <property type="entry name" value="lambda repressor-like DNA-binding domains"/>
    <property type="match status" value="1"/>
</dbReference>
<dbReference type="Pfam" id="PF01381">
    <property type="entry name" value="HTH_3"/>
    <property type="match status" value="1"/>
</dbReference>
<evidence type="ECO:0000313" key="3">
    <source>
        <dbReference type="EMBL" id="MBA0128256.1"/>
    </source>
</evidence>
<dbReference type="EMBL" id="JACCKD010000010">
    <property type="protein sequence ID" value="MBA0128256.1"/>
    <property type="molecule type" value="Genomic_DNA"/>
</dbReference>
<dbReference type="GO" id="GO:0005829">
    <property type="term" value="C:cytosol"/>
    <property type="evidence" value="ECO:0007669"/>
    <property type="project" value="TreeGrafter"/>
</dbReference>
<dbReference type="InterPro" id="IPR014710">
    <property type="entry name" value="RmlC-like_jellyroll"/>
</dbReference>
<dbReference type="Proteomes" id="UP000582974">
    <property type="component" value="Unassembled WGS sequence"/>
</dbReference>
<dbReference type="RefSeq" id="WP_180895052.1">
    <property type="nucleotide sequence ID" value="NZ_JACCKD010000010.1"/>
</dbReference>
<keyword evidence="1" id="KW-0238">DNA-binding</keyword>